<proteinExistence type="predicted"/>
<feature type="region of interest" description="Disordered" evidence="1">
    <location>
        <begin position="596"/>
        <end position="635"/>
    </location>
</feature>
<feature type="region of interest" description="Disordered" evidence="1">
    <location>
        <begin position="200"/>
        <end position="343"/>
    </location>
</feature>
<feature type="compositionally biased region" description="Low complexity" evidence="1">
    <location>
        <begin position="766"/>
        <end position="778"/>
    </location>
</feature>
<gene>
    <name evidence="2" type="ORF">EDS130_LOCUS2783</name>
</gene>
<feature type="region of interest" description="Disordered" evidence="1">
    <location>
        <begin position="466"/>
        <end position="517"/>
    </location>
</feature>
<dbReference type="EMBL" id="CAJNOJ010000007">
    <property type="protein sequence ID" value="CAF0760636.1"/>
    <property type="molecule type" value="Genomic_DNA"/>
</dbReference>
<sequence>MAESSETPPDNLTNNSNLVATIHPAAKLGGRGTPRRKVRRSITTGHAAIVAARALENKLKPFRTQYQLYDHQELCDVAILYDDGRVDTQNQVCIHSTRSMTIHEIGSSETGTQTSHVDDLDSSTSTYLFGNMNTTRTTTSSPAQPISTTNYYNSLQQQQFYTHASPYYMTPNNYQPNPYAYNSFETYSQNLHEVYGGVNEQSDAEVEDEDEEDEEGISSVPAKSKRRRRKRKHAKTTLEQSVPTNSSKEKQAEEDDDDDDNEEEVQIATEKSVKHLENDENLSTKTKRKRRRIRKSKKSSITGEQTQSSTTIKQPNTDALEPLPDEQNFMEPSSTPSTPTAQHITPYTTYVGLEKEQPSISSTTGRHEKENFSHEDALNVLQNDQKKKEIDSSNALSRPTHTHVNHNSSPTILVPTKSTNNNAAKTQDRTDQIVNSKTSTTLQSSKNIPVIIIEPDDETIEQNNLNEKANSKGISDSTKLPLSTINSDMNNKNGDGSSQSIGTSSHHSTATSKDVSIGDILSKEGKYASVSFPDEPRRHTISHVAPSTADNAFKRQMKGDLSTQIASNTSAKSSITHLNPDAPDFKPADSISSYHSELAPAHTQRRATHGELHHDRLARPRNHSDTHNRESLTNIQPLLSIVPQYVPYHRKSWSTPSTDSRRSSQTYPPLMPQPLLSDEENILQKQVAKRPRAQSGRGPMLSLTPPTVTRQRSHSGPEPSIQVPPSHLSGIHSLTRIMVDILRLITPISEQQQNTEMISSANNAFNSSLQPSNSKSSNGNISLDEDKCTTPSSLLLLSNDKPTGNVVNEDENSSTNFNINEAEPNLSLISIERNENNRPSTFDAPSYENIAHDERINAINESALGTPDARAAN</sequence>
<feature type="compositionally biased region" description="Polar residues" evidence="1">
    <location>
        <begin position="466"/>
        <end position="495"/>
    </location>
</feature>
<accession>A0A813PV19</accession>
<feature type="compositionally biased region" description="Acidic residues" evidence="1">
    <location>
        <begin position="202"/>
        <end position="216"/>
    </location>
</feature>
<feature type="compositionally biased region" description="Basic residues" evidence="1">
    <location>
        <begin position="285"/>
        <end position="298"/>
    </location>
</feature>
<comment type="caution">
    <text evidence="2">The sequence shown here is derived from an EMBL/GenBank/DDBJ whole genome shotgun (WGS) entry which is preliminary data.</text>
</comment>
<feature type="compositionally biased region" description="Polar residues" evidence="1">
    <location>
        <begin position="303"/>
        <end position="317"/>
    </location>
</feature>
<feature type="compositionally biased region" description="Polar residues" evidence="1">
    <location>
        <begin position="789"/>
        <end position="806"/>
    </location>
</feature>
<feature type="region of interest" description="Disordered" evidence="1">
    <location>
        <begin position="382"/>
        <end position="431"/>
    </location>
</feature>
<feature type="compositionally biased region" description="Polar residues" evidence="1">
    <location>
        <begin position="330"/>
        <end position="343"/>
    </location>
</feature>
<evidence type="ECO:0000313" key="3">
    <source>
        <dbReference type="Proteomes" id="UP000663852"/>
    </source>
</evidence>
<dbReference type="AlphaFoldDB" id="A0A813PV19"/>
<feature type="region of interest" description="Disordered" evidence="1">
    <location>
        <begin position="651"/>
        <end position="727"/>
    </location>
</feature>
<feature type="compositionally biased region" description="Basic residues" evidence="1">
    <location>
        <begin position="223"/>
        <end position="235"/>
    </location>
</feature>
<feature type="compositionally biased region" description="Basic and acidic residues" evidence="1">
    <location>
        <begin position="608"/>
        <end position="630"/>
    </location>
</feature>
<reference evidence="2" key="1">
    <citation type="submission" date="2021-02" db="EMBL/GenBank/DDBJ databases">
        <authorList>
            <person name="Nowell W R."/>
        </authorList>
    </citation>
    <scope>NUCLEOTIDE SEQUENCE</scope>
</reference>
<organism evidence="2 3">
    <name type="scientific">Adineta ricciae</name>
    <name type="common">Rotifer</name>
    <dbReference type="NCBI Taxonomy" id="249248"/>
    <lineage>
        <taxon>Eukaryota</taxon>
        <taxon>Metazoa</taxon>
        <taxon>Spiralia</taxon>
        <taxon>Gnathifera</taxon>
        <taxon>Rotifera</taxon>
        <taxon>Eurotatoria</taxon>
        <taxon>Bdelloidea</taxon>
        <taxon>Adinetida</taxon>
        <taxon>Adinetidae</taxon>
        <taxon>Adineta</taxon>
    </lineage>
</organism>
<feature type="compositionally biased region" description="Polar residues" evidence="1">
    <location>
        <begin position="653"/>
        <end position="667"/>
    </location>
</feature>
<name>A0A813PV19_ADIRI</name>
<feature type="compositionally biased region" description="Polar residues" evidence="1">
    <location>
        <begin position="405"/>
        <end position="425"/>
    </location>
</feature>
<feature type="compositionally biased region" description="Acidic residues" evidence="1">
    <location>
        <begin position="252"/>
        <end position="265"/>
    </location>
</feature>
<feature type="compositionally biased region" description="Low complexity" evidence="1">
    <location>
        <begin position="496"/>
        <end position="509"/>
    </location>
</feature>
<evidence type="ECO:0000256" key="1">
    <source>
        <dbReference type="SAM" id="MobiDB-lite"/>
    </source>
</evidence>
<dbReference type="Proteomes" id="UP000663852">
    <property type="component" value="Unassembled WGS sequence"/>
</dbReference>
<feature type="region of interest" description="Disordered" evidence="1">
    <location>
        <begin position="764"/>
        <end position="817"/>
    </location>
</feature>
<feature type="compositionally biased region" description="Polar residues" evidence="1">
    <location>
        <begin position="237"/>
        <end position="246"/>
    </location>
</feature>
<evidence type="ECO:0000313" key="2">
    <source>
        <dbReference type="EMBL" id="CAF0760636.1"/>
    </source>
</evidence>
<protein>
    <submittedName>
        <fullName evidence="2">Uncharacterized protein</fullName>
    </submittedName>
</protein>
<dbReference type="OrthoDB" id="10064219at2759"/>